<dbReference type="EMBL" id="CADCUZ010000109">
    <property type="protein sequence ID" value="CAA9426147.1"/>
    <property type="molecule type" value="Genomic_DNA"/>
</dbReference>
<sequence>MIQEDEPGRHRQRPSRPPEEGSSGARRLGWATAGVRAYAAAKYLFGL</sequence>
<evidence type="ECO:0000256" key="1">
    <source>
        <dbReference type="SAM" id="MobiDB-lite"/>
    </source>
</evidence>
<feature type="region of interest" description="Disordered" evidence="1">
    <location>
        <begin position="1"/>
        <end position="28"/>
    </location>
</feature>
<accession>A0A6J4PX61</accession>
<name>A0A6J4PX61_9ACTN</name>
<gene>
    <name evidence="2" type="ORF">AVDCRST_MAG55-2329</name>
</gene>
<evidence type="ECO:0000313" key="2">
    <source>
        <dbReference type="EMBL" id="CAA9426147.1"/>
    </source>
</evidence>
<organism evidence="2">
    <name type="scientific">uncultured Rubrobacteraceae bacterium</name>
    <dbReference type="NCBI Taxonomy" id="349277"/>
    <lineage>
        <taxon>Bacteria</taxon>
        <taxon>Bacillati</taxon>
        <taxon>Actinomycetota</taxon>
        <taxon>Rubrobacteria</taxon>
        <taxon>Rubrobacterales</taxon>
        <taxon>Rubrobacteraceae</taxon>
        <taxon>environmental samples</taxon>
    </lineage>
</organism>
<reference evidence="2" key="1">
    <citation type="submission" date="2020-02" db="EMBL/GenBank/DDBJ databases">
        <authorList>
            <person name="Meier V. D."/>
        </authorList>
    </citation>
    <scope>NUCLEOTIDE SEQUENCE</scope>
    <source>
        <strain evidence="2">AVDCRST_MAG55</strain>
    </source>
</reference>
<dbReference type="AlphaFoldDB" id="A0A6J4PX61"/>
<proteinExistence type="predicted"/>
<protein>
    <submittedName>
        <fullName evidence="2">Uncharacterized protein</fullName>
    </submittedName>
</protein>